<keyword evidence="5" id="KW-1185">Reference proteome</keyword>
<feature type="compositionally biased region" description="Basic and acidic residues" evidence="1">
    <location>
        <begin position="567"/>
        <end position="578"/>
    </location>
</feature>
<feature type="compositionally biased region" description="Polar residues" evidence="1">
    <location>
        <begin position="238"/>
        <end position="254"/>
    </location>
</feature>
<organism evidence="4 5">
    <name type="scientific">Camelus dromedarius</name>
    <name type="common">Dromedary</name>
    <name type="synonym">Arabian camel</name>
    <dbReference type="NCBI Taxonomy" id="9838"/>
    <lineage>
        <taxon>Eukaryota</taxon>
        <taxon>Metazoa</taxon>
        <taxon>Chordata</taxon>
        <taxon>Craniata</taxon>
        <taxon>Vertebrata</taxon>
        <taxon>Euteleostomi</taxon>
        <taxon>Mammalia</taxon>
        <taxon>Eutheria</taxon>
        <taxon>Laurasiatheria</taxon>
        <taxon>Artiodactyla</taxon>
        <taxon>Tylopoda</taxon>
        <taxon>Camelidae</taxon>
        <taxon>Camelus</taxon>
    </lineage>
</organism>
<dbReference type="AlphaFoldDB" id="A0A5N4DTG8"/>
<evidence type="ECO:0000259" key="3">
    <source>
        <dbReference type="Pfam" id="PF21388"/>
    </source>
</evidence>
<dbReference type="InterPro" id="IPR039352">
    <property type="entry name" value="BEAN1"/>
</dbReference>
<feature type="transmembrane region" description="Helical" evidence="2">
    <location>
        <begin position="82"/>
        <end position="105"/>
    </location>
</feature>
<proteinExistence type="predicted"/>
<keyword evidence="2" id="KW-0812">Transmembrane</keyword>
<sequence>MIICDRCKRGTGTWALGGPLSEQGPGVLAPEPYGCPEMGPAVSVPQLSVLSLSTVARYNRTSYFYPTFSESSEHSHLLVSPVLVASAVIGVVIILSCITIIVGSIRRDRQARLQRHRHHHRRHHHHHHRRRRRRHREYEQGYVSEGHTYSRSSRRMRYACSPADDWPPPLDLSSDGDVDAMVLRELYPDSPPGYDECVGPGATQLYVPTDAPPPYSLTDSCPTLDGTLDAGGGHSPGRHQQAQRPQGQNGLRTVSMDTLPPYEAVCGASPPASLLLLPGPEPGPRSSQGSPAPTQAPASGPERVMDEIKWMWAPLCHYERKSGYISASLPGEIHSQVALQLVTWAWPGEAHSTLIHVQALKATMSWPRPPGPDEDAPETLLDDLISYYMDGAGEGWLRVCRQGALTHRAQRLLGTVAPPQLFLPEAMDSDLGATHPQGAPSSTQHICHELVRALEFLELISINLLLFPWRKEIRSLKTYTGNFAYWVRPVLSEHTVHTILGRLGYMATSEAKFSLVQAISEEDAKQVVFEIFLTRVACEAILQTPGGQDLGPDQEKVAGPHCRCTSERGQAKTHDGLQEARPSPGCSVRAGTGRALAESPDGPCALLAALSLPEVSIAPRSPLTGPLASWGPQSRASTHLDSEEFLTCYSDLVLRRTPLFPRDHPLSHLKGDQLQGPGLGPSPSSEEGVAPAGSHGGEPLIPNTASESKGVTIPSQLCLTPGPQLSENSWDPKLDVQPELAAPGTDTTPPSASSETDELCEQLAHFLKLPTAAGHPGGSPGPGEEENRQPEPLVGPELASESGCPGSRVAQLWRSPHTPSPAQEPPGLTVSPQRGWRCQLPWEDSTQAPAKDVTPGWHRGSHPD</sequence>
<dbReference type="Proteomes" id="UP000299084">
    <property type="component" value="Unassembled WGS sequence"/>
</dbReference>
<feature type="domain" description="Spermatogenesis-associated protein 2 PUB-like" evidence="3">
    <location>
        <begin position="448"/>
        <end position="542"/>
    </location>
</feature>
<feature type="compositionally biased region" description="Polar residues" evidence="1">
    <location>
        <begin position="288"/>
        <end position="297"/>
    </location>
</feature>
<feature type="region of interest" description="Disordered" evidence="1">
    <location>
        <begin position="567"/>
        <end position="586"/>
    </location>
</feature>
<keyword evidence="2" id="KW-1133">Transmembrane helix</keyword>
<feature type="compositionally biased region" description="Basic residues" evidence="1">
    <location>
        <begin position="114"/>
        <end position="135"/>
    </location>
</feature>
<keyword evidence="2" id="KW-0472">Membrane</keyword>
<dbReference type="InterPro" id="IPR048839">
    <property type="entry name" value="SPATA2_PUB-like"/>
</dbReference>
<accession>A0A5N4DTG8</accession>
<dbReference type="Pfam" id="PF21388">
    <property type="entry name" value="SPATA2_PUB-like"/>
    <property type="match status" value="1"/>
</dbReference>
<evidence type="ECO:0000256" key="2">
    <source>
        <dbReference type="SAM" id="Phobius"/>
    </source>
</evidence>
<dbReference type="PANTHER" id="PTHR36464:SF1">
    <property type="entry name" value="PROTEIN BEAN1"/>
    <property type="match status" value="1"/>
</dbReference>
<feature type="region of interest" description="Disordered" evidence="1">
    <location>
        <begin position="664"/>
        <end position="864"/>
    </location>
</feature>
<gene>
    <name evidence="4" type="ORF">Cadr_000011300</name>
</gene>
<name>A0A5N4DTG8_CAMDR</name>
<dbReference type="EMBL" id="JWIN03000009">
    <property type="protein sequence ID" value="KAB1274441.1"/>
    <property type="molecule type" value="Genomic_DNA"/>
</dbReference>
<evidence type="ECO:0000313" key="5">
    <source>
        <dbReference type="Proteomes" id="UP000299084"/>
    </source>
</evidence>
<reference evidence="4 5" key="1">
    <citation type="journal article" date="2019" name="Mol. Ecol. Resour.">
        <title>Improving Illumina assemblies with Hi-C and long reads: an example with the North African dromedary.</title>
        <authorList>
            <person name="Elbers J.P."/>
            <person name="Rogers M.F."/>
            <person name="Perelman P.L."/>
            <person name="Proskuryakova A.A."/>
            <person name="Serdyukova N.A."/>
            <person name="Johnson W.E."/>
            <person name="Horin P."/>
            <person name="Corander J."/>
            <person name="Murphy D."/>
            <person name="Burger P.A."/>
        </authorList>
    </citation>
    <scope>NUCLEOTIDE SEQUENCE [LARGE SCALE GENOMIC DNA]</scope>
    <source>
        <strain evidence="4">Drom800</strain>
        <tissue evidence="4">Blood</tissue>
    </source>
</reference>
<dbReference type="STRING" id="9838.ENSCDRP00005007843"/>
<feature type="compositionally biased region" description="Polar residues" evidence="1">
    <location>
        <begin position="703"/>
        <end position="729"/>
    </location>
</feature>
<feature type="region of interest" description="Disordered" evidence="1">
    <location>
        <begin position="273"/>
        <end position="302"/>
    </location>
</feature>
<dbReference type="PANTHER" id="PTHR36464">
    <property type="entry name" value="PROTEIN BEAN1"/>
    <property type="match status" value="1"/>
</dbReference>
<protein>
    <submittedName>
        <fullName evidence="4">Protein BEAN1</fullName>
    </submittedName>
</protein>
<feature type="region of interest" description="Disordered" evidence="1">
    <location>
        <begin position="219"/>
        <end position="254"/>
    </location>
</feature>
<evidence type="ECO:0000313" key="4">
    <source>
        <dbReference type="EMBL" id="KAB1274441.1"/>
    </source>
</evidence>
<comment type="caution">
    <text evidence="4">The sequence shown here is derived from an EMBL/GenBank/DDBJ whole genome shotgun (WGS) entry which is preliminary data.</text>
</comment>
<evidence type="ECO:0000256" key="1">
    <source>
        <dbReference type="SAM" id="MobiDB-lite"/>
    </source>
</evidence>
<dbReference type="Gene3D" id="1.20.58.2190">
    <property type="match status" value="1"/>
</dbReference>
<feature type="compositionally biased region" description="Polar residues" evidence="1">
    <location>
        <begin position="745"/>
        <end position="754"/>
    </location>
</feature>
<feature type="region of interest" description="Disordered" evidence="1">
    <location>
        <begin position="114"/>
        <end position="136"/>
    </location>
</feature>